<dbReference type="KEGG" id="vmo:VMUT_1926"/>
<sequence length="64" mass="7437">MNLVISMPSSKPVNGFPYRTRIYINSQVLLPVSLVRALGIEWARFADIVIKHNDKIIVLRVFYY</sequence>
<protein>
    <recommendedName>
        <fullName evidence="3">AbrB family transcriptional regulator</fullName>
    </recommendedName>
</protein>
<reference evidence="1 2" key="1">
    <citation type="journal article" date="2011" name="J. Bacteriol.">
        <title>Complete genome sequence of 'Vulcanisaeta moutnovskia' strain 768-28, a novel member of the hyperthermophilic crenarchaeal genus vulcanisaeta.</title>
        <authorList>
            <person name="Gumerov V.M."/>
            <person name="Mardanov A.V."/>
            <person name="Beletsky A.V."/>
            <person name="Prokofeva M.I."/>
            <person name="Bonch-Osmolovskaya E.A."/>
            <person name="Ravin N.V."/>
            <person name="Skryabin K.G."/>
        </authorList>
    </citation>
    <scope>NUCLEOTIDE SEQUENCE [LARGE SCALE GENOMIC DNA]</scope>
    <source>
        <strain evidence="1 2">768-28</strain>
    </source>
</reference>
<gene>
    <name evidence="1" type="ordered locus">VMUT_1926</name>
</gene>
<dbReference type="eggNOG" id="arCOG03936">
    <property type="taxonomic scope" value="Archaea"/>
</dbReference>
<evidence type="ECO:0000313" key="1">
    <source>
        <dbReference type="EMBL" id="ADY02127.1"/>
    </source>
</evidence>
<accession>F0QVV3</accession>
<proteinExistence type="predicted"/>
<evidence type="ECO:0000313" key="2">
    <source>
        <dbReference type="Proteomes" id="UP000007485"/>
    </source>
</evidence>
<dbReference type="Proteomes" id="UP000007485">
    <property type="component" value="Chromosome"/>
</dbReference>
<organism evidence="1 2">
    <name type="scientific">Vulcanisaeta moutnovskia (strain 768-28)</name>
    <dbReference type="NCBI Taxonomy" id="985053"/>
    <lineage>
        <taxon>Archaea</taxon>
        <taxon>Thermoproteota</taxon>
        <taxon>Thermoprotei</taxon>
        <taxon>Thermoproteales</taxon>
        <taxon>Thermoproteaceae</taxon>
        <taxon>Vulcanisaeta</taxon>
    </lineage>
</organism>
<dbReference type="EMBL" id="CP002529">
    <property type="protein sequence ID" value="ADY02127.1"/>
    <property type="molecule type" value="Genomic_DNA"/>
</dbReference>
<dbReference type="HOGENOM" id="CLU_2857319_0_0_2"/>
<name>F0QVV3_VULM7</name>
<dbReference type="AlphaFoldDB" id="F0QVV3"/>
<keyword evidence="2" id="KW-1185">Reference proteome</keyword>
<evidence type="ECO:0008006" key="3">
    <source>
        <dbReference type="Google" id="ProtNLM"/>
    </source>
</evidence>